<evidence type="ECO:0000256" key="1">
    <source>
        <dbReference type="SAM" id="Coils"/>
    </source>
</evidence>
<keyword evidence="1" id="KW-0175">Coiled coil</keyword>
<dbReference type="AlphaFoldDB" id="A0A9P8C9U5"/>
<name>A0A9P8C9U5_9HELO</name>
<dbReference type="OrthoDB" id="5333304at2759"/>
<feature type="region of interest" description="Disordered" evidence="2">
    <location>
        <begin position="457"/>
        <end position="478"/>
    </location>
</feature>
<organism evidence="3 4">
    <name type="scientific">Amylocarpus encephaloides</name>
    <dbReference type="NCBI Taxonomy" id="45428"/>
    <lineage>
        <taxon>Eukaryota</taxon>
        <taxon>Fungi</taxon>
        <taxon>Dikarya</taxon>
        <taxon>Ascomycota</taxon>
        <taxon>Pezizomycotina</taxon>
        <taxon>Leotiomycetes</taxon>
        <taxon>Helotiales</taxon>
        <taxon>Helotiales incertae sedis</taxon>
        <taxon>Amylocarpus</taxon>
    </lineage>
</organism>
<feature type="compositionally biased region" description="Basic and acidic residues" evidence="2">
    <location>
        <begin position="367"/>
        <end position="379"/>
    </location>
</feature>
<feature type="region of interest" description="Disordered" evidence="2">
    <location>
        <begin position="87"/>
        <end position="164"/>
    </location>
</feature>
<feature type="compositionally biased region" description="Basic and acidic residues" evidence="2">
    <location>
        <begin position="400"/>
        <end position="430"/>
    </location>
</feature>
<feature type="compositionally biased region" description="Basic and acidic residues" evidence="2">
    <location>
        <begin position="555"/>
        <end position="568"/>
    </location>
</feature>
<feature type="region of interest" description="Disordered" evidence="2">
    <location>
        <begin position="367"/>
        <end position="443"/>
    </location>
</feature>
<protein>
    <submittedName>
        <fullName evidence="3">Uncharacterized protein</fullName>
    </submittedName>
</protein>
<feature type="region of interest" description="Disordered" evidence="2">
    <location>
        <begin position="619"/>
        <end position="659"/>
    </location>
</feature>
<feature type="region of interest" description="Disordered" evidence="2">
    <location>
        <begin position="229"/>
        <end position="336"/>
    </location>
</feature>
<accession>A0A9P8C9U5</accession>
<feature type="compositionally biased region" description="Basic and acidic residues" evidence="2">
    <location>
        <begin position="642"/>
        <end position="658"/>
    </location>
</feature>
<feature type="compositionally biased region" description="Polar residues" evidence="2">
    <location>
        <begin position="229"/>
        <end position="244"/>
    </location>
</feature>
<gene>
    <name evidence="3" type="ORF">BJ875DRAFT_366833</name>
</gene>
<feature type="compositionally biased region" description="Polar residues" evidence="2">
    <location>
        <begin position="97"/>
        <end position="136"/>
    </location>
</feature>
<evidence type="ECO:0000313" key="3">
    <source>
        <dbReference type="EMBL" id="KAG9238845.1"/>
    </source>
</evidence>
<feature type="region of interest" description="Disordered" evidence="2">
    <location>
        <begin position="678"/>
        <end position="722"/>
    </location>
</feature>
<dbReference type="EMBL" id="MU251364">
    <property type="protein sequence ID" value="KAG9238845.1"/>
    <property type="molecule type" value="Genomic_DNA"/>
</dbReference>
<proteinExistence type="predicted"/>
<feature type="region of interest" description="Disordered" evidence="2">
    <location>
        <begin position="545"/>
        <end position="599"/>
    </location>
</feature>
<evidence type="ECO:0000313" key="4">
    <source>
        <dbReference type="Proteomes" id="UP000824998"/>
    </source>
</evidence>
<feature type="compositionally biased region" description="Polar residues" evidence="2">
    <location>
        <begin position="385"/>
        <end position="397"/>
    </location>
</feature>
<feature type="compositionally biased region" description="Basic and acidic residues" evidence="2">
    <location>
        <begin position="323"/>
        <end position="336"/>
    </location>
</feature>
<keyword evidence="4" id="KW-1185">Reference proteome</keyword>
<feature type="compositionally biased region" description="Basic and acidic residues" evidence="2">
    <location>
        <begin position="619"/>
        <end position="633"/>
    </location>
</feature>
<comment type="caution">
    <text evidence="3">The sequence shown here is derived from an EMBL/GenBank/DDBJ whole genome shotgun (WGS) entry which is preliminary data.</text>
</comment>
<feature type="compositionally biased region" description="Polar residues" evidence="2">
    <location>
        <begin position="148"/>
        <end position="164"/>
    </location>
</feature>
<evidence type="ECO:0000256" key="2">
    <source>
        <dbReference type="SAM" id="MobiDB-lite"/>
    </source>
</evidence>
<feature type="compositionally biased region" description="Basic and acidic residues" evidence="2">
    <location>
        <begin position="575"/>
        <end position="592"/>
    </location>
</feature>
<dbReference type="Proteomes" id="UP000824998">
    <property type="component" value="Unassembled WGS sequence"/>
</dbReference>
<feature type="coiled-coil region" evidence="1">
    <location>
        <begin position="17"/>
        <end position="52"/>
    </location>
</feature>
<reference evidence="3" key="1">
    <citation type="journal article" date="2021" name="IMA Fungus">
        <title>Genomic characterization of three marine fungi, including Emericellopsis atlantica sp. nov. with signatures of a generalist lifestyle and marine biomass degradation.</title>
        <authorList>
            <person name="Hagestad O.C."/>
            <person name="Hou L."/>
            <person name="Andersen J.H."/>
            <person name="Hansen E.H."/>
            <person name="Altermark B."/>
            <person name="Li C."/>
            <person name="Kuhnert E."/>
            <person name="Cox R.J."/>
            <person name="Crous P.W."/>
            <person name="Spatafora J.W."/>
            <person name="Lail K."/>
            <person name="Amirebrahimi M."/>
            <person name="Lipzen A."/>
            <person name="Pangilinan J."/>
            <person name="Andreopoulos W."/>
            <person name="Hayes R.D."/>
            <person name="Ng V."/>
            <person name="Grigoriev I.V."/>
            <person name="Jackson S.A."/>
            <person name="Sutton T.D.S."/>
            <person name="Dobson A.D.W."/>
            <person name="Rama T."/>
        </authorList>
    </citation>
    <scope>NUCLEOTIDE SEQUENCE</scope>
    <source>
        <strain evidence="3">TRa018bII</strain>
    </source>
</reference>
<feature type="compositionally biased region" description="Basic residues" evidence="2">
    <location>
        <begin position="251"/>
        <end position="263"/>
    </location>
</feature>
<sequence>MAQGAVAVMPTLSNGAAQSSEELHEILEVRLEKALREQIEDQRRKAKGLLQTSESLPSFDISEVLLKAQALVNPSASAQIEPVLAAGDSQADDSFDENTFYSSQHDSSEWSNSSLGQKEPTEVQSPGLVSSVNTGGQIEGRETRGKKSSQGFATTAQQHIDQNTVQHTTDQLLRQAFEEDRASPVVRAHNLSPLAPQPARVSPLATARAPPILRENILANEAAPAQVTALRTQPTGNSSTASSPKGNKGSEKKKGKKKKRKTKDVRNSPDSPYIKPEPRSPSPYAMAPLPRPQKRQRQSGQYATELNYDDQPRYESTNVVQDRAPERDRFQDARAPAYERIEDRYDQDGRRPEPIYRRIERGEDNYRRVSSDAFSRRPESPYSPAYTTSHARPTGTVSHAIDHRTEEPARYYKEPTRTVLRPDADRERSRSPRRSPLAMGPPRQPVRIVLDEHGREYIDPTPIPAPVSNRQSAVPPTRYREGDVVYERAPMRAASSRAPIEYEEDGVTYRRASPISAVPRRVITQPEYTLDPSADYRSYREREYSVRPGTMASPGDDHPPARVVERRPIPQYDGDPPREYLPRGEPVRDEPPRGYLSRAPVREEAFEFAPRATSVRPDVVRYESRPDPSREYLRAPSVRPADPVRYESRGEPMREFDPRAMSIRPEVRYEVPRQYPSRLQSVRPEAPPREYASSVRPEGRREMIARPPGEYNVRPMEPSGLREQVMAPPAAERYYEDAARGRPAEIAYIERPRAREASVVVYSDDTRREVYR</sequence>